<name>A0AAD7ZBA0_DIPPU</name>
<protein>
    <submittedName>
        <fullName evidence="1">Uncharacterized protein</fullName>
    </submittedName>
</protein>
<feature type="non-terminal residue" evidence="1">
    <location>
        <position position="87"/>
    </location>
</feature>
<proteinExistence type="predicted"/>
<reference evidence="1" key="2">
    <citation type="submission" date="2023-05" db="EMBL/GenBank/DDBJ databases">
        <authorList>
            <person name="Fouks B."/>
        </authorList>
    </citation>
    <scope>NUCLEOTIDE SEQUENCE</scope>
    <source>
        <strain evidence="1">Stay&amp;Tobe</strain>
        <tissue evidence="1">Testes</tissue>
    </source>
</reference>
<comment type="caution">
    <text evidence="1">The sequence shown here is derived from an EMBL/GenBank/DDBJ whole genome shotgun (WGS) entry which is preliminary data.</text>
</comment>
<organism evidence="1 2">
    <name type="scientific">Diploptera punctata</name>
    <name type="common">Pacific beetle cockroach</name>
    <dbReference type="NCBI Taxonomy" id="6984"/>
    <lineage>
        <taxon>Eukaryota</taxon>
        <taxon>Metazoa</taxon>
        <taxon>Ecdysozoa</taxon>
        <taxon>Arthropoda</taxon>
        <taxon>Hexapoda</taxon>
        <taxon>Insecta</taxon>
        <taxon>Pterygota</taxon>
        <taxon>Neoptera</taxon>
        <taxon>Polyneoptera</taxon>
        <taxon>Dictyoptera</taxon>
        <taxon>Blattodea</taxon>
        <taxon>Blaberoidea</taxon>
        <taxon>Blaberidae</taxon>
        <taxon>Diplopterinae</taxon>
        <taxon>Diploptera</taxon>
    </lineage>
</organism>
<keyword evidence="2" id="KW-1185">Reference proteome</keyword>
<reference evidence="1" key="1">
    <citation type="journal article" date="2023" name="IScience">
        <title>Live-bearing cockroach genome reveals convergent evolutionary mechanisms linked to viviparity in insects and beyond.</title>
        <authorList>
            <person name="Fouks B."/>
            <person name="Harrison M.C."/>
            <person name="Mikhailova A.A."/>
            <person name="Marchal E."/>
            <person name="English S."/>
            <person name="Carruthers M."/>
            <person name="Jennings E.C."/>
            <person name="Chiamaka E.L."/>
            <person name="Frigard R.A."/>
            <person name="Pippel M."/>
            <person name="Attardo G.M."/>
            <person name="Benoit J.B."/>
            <person name="Bornberg-Bauer E."/>
            <person name="Tobe S.S."/>
        </authorList>
    </citation>
    <scope>NUCLEOTIDE SEQUENCE</scope>
    <source>
        <strain evidence="1">Stay&amp;Tobe</strain>
    </source>
</reference>
<feature type="non-terminal residue" evidence="1">
    <location>
        <position position="1"/>
    </location>
</feature>
<dbReference type="AlphaFoldDB" id="A0AAD7ZBA0"/>
<dbReference type="Proteomes" id="UP001233999">
    <property type="component" value="Unassembled WGS sequence"/>
</dbReference>
<dbReference type="EMBL" id="JASPKZ010009365">
    <property type="protein sequence ID" value="KAJ9577344.1"/>
    <property type="molecule type" value="Genomic_DNA"/>
</dbReference>
<evidence type="ECO:0000313" key="2">
    <source>
        <dbReference type="Proteomes" id="UP001233999"/>
    </source>
</evidence>
<evidence type="ECO:0000313" key="1">
    <source>
        <dbReference type="EMBL" id="KAJ9577344.1"/>
    </source>
</evidence>
<gene>
    <name evidence="1" type="ORF">L9F63_006088</name>
</gene>
<accession>A0AAD7ZBA0</accession>
<sequence length="87" mass="10172">RLLRDIKLINVSHVVHCSISDHCHQPQLFSRLSIFSFAKLCNQARSMRKQCMRFFLFDFILIFFIKSTPDGSLEDEAVDEYSTVNSE</sequence>